<comment type="caution">
    <text evidence="18">The sequence shown here is derived from an EMBL/GenBank/DDBJ whole genome shotgun (WGS) entry which is preliminary data.</text>
</comment>
<dbReference type="NCBIfam" id="TIGR01085">
    <property type="entry name" value="murE"/>
    <property type="match status" value="1"/>
</dbReference>
<dbReference type="EMBL" id="SOBT01000010">
    <property type="protein sequence ID" value="TDU26440.1"/>
    <property type="molecule type" value="Genomic_DNA"/>
</dbReference>
<dbReference type="Proteomes" id="UP000295341">
    <property type="component" value="Unassembled WGS sequence"/>
</dbReference>
<dbReference type="InterPro" id="IPR036615">
    <property type="entry name" value="Mur_ligase_C_dom_sf"/>
</dbReference>
<dbReference type="InterPro" id="IPR035911">
    <property type="entry name" value="MurE/MurF_N"/>
</dbReference>
<keyword evidence="5 13" id="KW-0131">Cell cycle</keyword>
<feature type="binding site" evidence="13">
    <location>
        <begin position="419"/>
        <end position="422"/>
    </location>
    <ligand>
        <name>meso-2,6-diaminopimelate</name>
        <dbReference type="ChEBI" id="CHEBI:57791"/>
    </ligand>
</feature>
<comment type="similarity">
    <text evidence="1 13">Belongs to the MurCDEF family. MurE subfamily.</text>
</comment>
<feature type="domain" description="Mur ligase N-terminal catalytic" evidence="15">
    <location>
        <begin position="26"/>
        <end position="102"/>
    </location>
</feature>
<feature type="binding site" evidence="13">
    <location>
        <position position="185"/>
    </location>
    <ligand>
        <name>UDP-N-acetyl-alpha-D-muramoyl-L-alanyl-D-glutamate</name>
        <dbReference type="ChEBI" id="CHEBI:83900"/>
    </ligand>
</feature>
<evidence type="ECO:0000256" key="2">
    <source>
        <dbReference type="ARBA" id="ARBA00022618"/>
    </source>
</evidence>
<dbReference type="InterPro" id="IPR036565">
    <property type="entry name" value="Mur-like_cat_sf"/>
</dbReference>
<feature type="binding site" evidence="13">
    <location>
        <position position="193"/>
    </location>
    <ligand>
        <name>UDP-N-acetyl-alpha-D-muramoyl-L-alanyl-D-glutamate</name>
        <dbReference type="ChEBI" id="CHEBI:83900"/>
    </ligand>
</feature>
<comment type="PTM">
    <text evidence="13">Carboxylation is probably crucial for Mg(2+) binding and, consequently, for the gamma-phosphate positioning of ATP.</text>
</comment>
<dbReference type="NCBIfam" id="NF001124">
    <property type="entry name" value="PRK00139.1-2"/>
    <property type="match status" value="1"/>
</dbReference>
<dbReference type="InterPro" id="IPR005761">
    <property type="entry name" value="UDP-N-AcMur-Glu-dNH2Pim_ligase"/>
</dbReference>
<dbReference type="AlphaFoldDB" id="A0A4S3K277"/>
<organism evidence="18 19">
    <name type="scientific">Panacagrimonas perspica</name>
    <dbReference type="NCBI Taxonomy" id="381431"/>
    <lineage>
        <taxon>Bacteria</taxon>
        <taxon>Pseudomonadati</taxon>
        <taxon>Pseudomonadota</taxon>
        <taxon>Gammaproteobacteria</taxon>
        <taxon>Nevskiales</taxon>
        <taxon>Nevskiaceae</taxon>
        <taxon>Panacagrimonas</taxon>
    </lineage>
</organism>
<keyword evidence="4 13" id="KW-0573">Peptidoglycan synthesis</keyword>
<feature type="binding site" evidence="13">
    <location>
        <begin position="158"/>
        <end position="159"/>
    </location>
    <ligand>
        <name>UDP-N-acetyl-alpha-D-muramoyl-L-alanyl-D-glutamate</name>
        <dbReference type="ChEBI" id="CHEBI:83900"/>
    </ligand>
</feature>
<dbReference type="InterPro" id="IPR013221">
    <property type="entry name" value="Mur_ligase_cen"/>
</dbReference>
<evidence type="ECO:0000256" key="7">
    <source>
        <dbReference type="ARBA" id="ARBA00050251"/>
    </source>
</evidence>
<keyword evidence="13 18" id="KW-0436">Ligase</keyword>
<comment type="function">
    <text evidence="13">Catalyzes the addition of meso-diaminopimelic acid to the nucleotide precursor UDP-N-acetylmuramoyl-L-alanyl-D-glutamate (UMAG) in the biosynthesis of bacterial cell-wall peptidoglycan.</text>
</comment>
<dbReference type="GO" id="GO:0000287">
    <property type="term" value="F:magnesium ion binding"/>
    <property type="evidence" value="ECO:0007669"/>
    <property type="project" value="UniProtKB-UniRule"/>
</dbReference>
<dbReference type="GO" id="GO:0008360">
    <property type="term" value="P:regulation of cell shape"/>
    <property type="evidence" value="ECO:0007669"/>
    <property type="project" value="UniProtKB-KW"/>
</dbReference>
<feature type="binding site" evidence="13">
    <location>
        <begin position="116"/>
        <end position="122"/>
    </location>
    <ligand>
        <name>ATP</name>
        <dbReference type="ChEBI" id="CHEBI:30616"/>
    </ligand>
</feature>
<feature type="binding site" evidence="13">
    <location>
        <position position="31"/>
    </location>
    <ligand>
        <name>UDP-N-acetyl-alpha-D-muramoyl-L-alanyl-D-glutamate</name>
        <dbReference type="ChEBI" id="CHEBI:83900"/>
    </ligand>
</feature>
<name>A0A4S3K277_9GAMM</name>
<dbReference type="HAMAP" id="MF_00208">
    <property type="entry name" value="MurE"/>
    <property type="match status" value="1"/>
</dbReference>
<comment type="subcellular location">
    <subcellularLocation>
        <location evidence="13 14">Cytoplasm</location>
    </subcellularLocation>
</comment>
<feature type="binding site" evidence="13">
    <location>
        <position position="191"/>
    </location>
    <ligand>
        <name>UDP-N-acetyl-alpha-D-muramoyl-L-alanyl-D-glutamate</name>
        <dbReference type="ChEBI" id="CHEBI:83900"/>
    </ligand>
</feature>
<accession>A0A4S3K277</accession>
<dbReference type="SUPFAM" id="SSF53623">
    <property type="entry name" value="MurD-like peptide ligases, catalytic domain"/>
    <property type="match status" value="1"/>
</dbReference>
<evidence type="ECO:0000259" key="16">
    <source>
        <dbReference type="Pfam" id="PF02875"/>
    </source>
</evidence>
<dbReference type="RefSeq" id="WP_133882650.1">
    <property type="nucleotide sequence ID" value="NZ_MWIN01000019.1"/>
</dbReference>
<keyword evidence="3 13" id="KW-0133">Cell shape</keyword>
<dbReference type="GO" id="GO:0051301">
    <property type="term" value="P:cell division"/>
    <property type="evidence" value="ECO:0007669"/>
    <property type="project" value="UniProtKB-KW"/>
</dbReference>
<dbReference type="Pfam" id="PF01225">
    <property type="entry name" value="Mur_ligase"/>
    <property type="match status" value="1"/>
</dbReference>
<keyword evidence="19" id="KW-1185">Reference proteome</keyword>
<evidence type="ECO:0000256" key="5">
    <source>
        <dbReference type="ARBA" id="ARBA00023306"/>
    </source>
</evidence>
<feature type="domain" description="Mur ligase C-terminal" evidence="16">
    <location>
        <begin position="345"/>
        <end position="474"/>
    </location>
</feature>
<sequence>MSFATREHSLEGLLAGFASSIPPLAVTGLALDSRRVNAGDAFLAVRGSREHGLAHLPQALVRGAGAILWEPANDAHAPQTTVPCVAVDQLGARVGEIAARFYGRPADRMYVAGVTGTDGKTSTAHLIAQAFEQLGRPCAYLGTLGTGRLASLDVATHTTPDPIALHARLADFEAEGVDACAMEVSSHALDQNRVGGVSFDAVVLTNLSRDHLDYHGTIERYAAAKRRLFESDDARALILNRDDAQGAQWMAQIAATSRADRLCAYGLDGATPSTAHHVIGRDLRLHENGLSLELDTHQGHARLDCALLGRFNAYNLLAAAAVLLESGLGLDAVLAALRASRTVPGRIEGFRGATSGPLVVVDYAHTPKALEQILSAVRAHTRGRLVCVFGCGGDRDAGKRPLMGEVAARLADRAIVTDDNPRSESPASIAGQILAGVDASMRDKLSVEHDRARAIRAAVAEATSGDVVLVAGKGHETTQTYGRDVREFSDRAFVAHLLGASA</sequence>
<reference evidence="18 19" key="1">
    <citation type="submission" date="2019-03" db="EMBL/GenBank/DDBJ databases">
        <title>Genomic Encyclopedia of Type Strains, Phase IV (KMG-IV): sequencing the most valuable type-strain genomes for metagenomic binning, comparative biology and taxonomic classification.</title>
        <authorList>
            <person name="Goeker M."/>
        </authorList>
    </citation>
    <scope>NUCLEOTIDE SEQUENCE [LARGE SCALE GENOMIC DNA]</scope>
    <source>
        <strain evidence="18 19">DSM 26377</strain>
    </source>
</reference>
<comment type="catalytic activity">
    <reaction evidence="7 13">
        <text>UDP-N-acetyl-alpha-D-muramoyl-L-alanyl-D-glutamate + meso-2,6-diaminopimelate + ATP = UDP-N-acetyl-alpha-D-muramoyl-L-alanyl-gamma-D-glutamyl-meso-2,6-diaminopimelate + ADP + phosphate + H(+)</text>
        <dbReference type="Rhea" id="RHEA:23676"/>
        <dbReference type="ChEBI" id="CHEBI:15378"/>
        <dbReference type="ChEBI" id="CHEBI:30616"/>
        <dbReference type="ChEBI" id="CHEBI:43474"/>
        <dbReference type="ChEBI" id="CHEBI:57791"/>
        <dbReference type="ChEBI" id="CHEBI:83900"/>
        <dbReference type="ChEBI" id="CHEBI:83905"/>
        <dbReference type="ChEBI" id="CHEBI:456216"/>
        <dbReference type="EC" id="6.3.2.13"/>
    </reaction>
</comment>
<dbReference type="NCBIfam" id="NF001126">
    <property type="entry name" value="PRK00139.1-4"/>
    <property type="match status" value="1"/>
</dbReference>
<dbReference type="GO" id="GO:0005737">
    <property type="term" value="C:cytoplasm"/>
    <property type="evidence" value="ECO:0007669"/>
    <property type="project" value="UniProtKB-SubCell"/>
</dbReference>
<dbReference type="Gene3D" id="3.40.1390.10">
    <property type="entry name" value="MurE/MurF, N-terminal domain"/>
    <property type="match status" value="1"/>
</dbReference>
<evidence type="ECO:0000256" key="3">
    <source>
        <dbReference type="ARBA" id="ARBA00022960"/>
    </source>
</evidence>
<dbReference type="Gene3D" id="3.40.1190.10">
    <property type="entry name" value="Mur-like, catalytic domain"/>
    <property type="match status" value="1"/>
</dbReference>
<dbReference type="FunFam" id="3.90.190.20:FF:000006">
    <property type="entry name" value="UDP-N-acetylmuramoyl-L-alanyl-D-glutamate--2,6-diaminopimelate ligase"/>
    <property type="match status" value="1"/>
</dbReference>
<comment type="pathway">
    <text evidence="13 14">Cell wall biogenesis; peptidoglycan biosynthesis.</text>
</comment>
<feature type="binding site" evidence="13">
    <location>
        <position position="33"/>
    </location>
    <ligand>
        <name>UDP-N-acetyl-alpha-D-muramoyl-L-alanyl-D-glutamate</name>
        <dbReference type="ChEBI" id="CHEBI:83900"/>
    </ligand>
</feature>
<feature type="binding site" evidence="13">
    <location>
        <position position="472"/>
    </location>
    <ligand>
        <name>meso-2,6-diaminopimelate</name>
        <dbReference type="ChEBI" id="CHEBI:57791"/>
    </ligand>
</feature>
<keyword evidence="13" id="KW-0067">ATP-binding</keyword>
<protein>
    <recommendedName>
        <fullName evidence="9 13">UDP-N-acetylmuramoyl-L-alanyl-D-glutamate--2,6-diaminopimelate ligase</fullName>
        <ecNumber evidence="8 13">6.3.2.13</ecNumber>
    </recommendedName>
    <alternativeName>
        <fullName evidence="10 13">Meso-A2pm-adding enzyme</fullName>
    </alternativeName>
    <alternativeName>
        <fullName evidence="11 13">Meso-diaminopimelate-adding enzyme</fullName>
    </alternativeName>
    <alternativeName>
        <fullName evidence="12 13">UDP-MurNAc-L-Ala-D-Glu:meso-diaminopimelate ligase</fullName>
    </alternativeName>
    <alternativeName>
        <fullName evidence="13">UDP-MurNAc-tripeptide synthetase</fullName>
    </alternativeName>
    <alternativeName>
        <fullName evidence="13">UDP-N-acetylmuramyl-tripeptide synthetase</fullName>
    </alternativeName>
</protein>
<dbReference type="OrthoDB" id="9800958at2"/>
<evidence type="ECO:0000256" key="10">
    <source>
        <dbReference type="ARBA" id="ARBA00075482"/>
    </source>
</evidence>
<feature type="binding site" evidence="13">
    <location>
        <position position="395"/>
    </location>
    <ligand>
        <name>meso-2,6-diaminopimelate</name>
        <dbReference type="ChEBI" id="CHEBI:57791"/>
    </ligand>
</feature>
<keyword evidence="6 13" id="KW-0961">Cell wall biogenesis/degradation</keyword>
<dbReference type="PANTHER" id="PTHR23135">
    <property type="entry name" value="MUR LIGASE FAMILY MEMBER"/>
    <property type="match status" value="1"/>
</dbReference>
<gene>
    <name evidence="13" type="primary">murE</name>
    <name evidence="18" type="ORF">DFR24_3464</name>
</gene>
<dbReference type="Pfam" id="PF02875">
    <property type="entry name" value="Mur_ligase_C"/>
    <property type="match status" value="1"/>
</dbReference>
<evidence type="ECO:0000256" key="13">
    <source>
        <dbReference type="HAMAP-Rule" id="MF_00208"/>
    </source>
</evidence>
<keyword evidence="13" id="KW-0963">Cytoplasm</keyword>
<dbReference type="InterPro" id="IPR004101">
    <property type="entry name" value="Mur_ligase_C"/>
</dbReference>
<feature type="short sequence motif" description="Meso-diaminopimelate recognition motif" evidence="13">
    <location>
        <begin position="419"/>
        <end position="422"/>
    </location>
</feature>
<evidence type="ECO:0000256" key="6">
    <source>
        <dbReference type="ARBA" id="ARBA00023316"/>
    </source>
</evidence>
<evidence type="ECO:0000259" key="15">
    <source>
        <dbReference type="Pfam" id="PF01225"/>
    </source>
</evidence>
<evidence type="ECO:0000256" key="8">
    <source>
        <dbReference type="ARBA" id="ARBA00066633"/>
    </source>
</evidence>
<dbReference type="Gene3D" id="3.90.190.20">
    <property type="entry name" value="Mur ligase, C-terminal domain"/>
    <property type="match status" value="1"/>
</dbReference>
<evidence type="ECO:0000313" key="18">
    <source>
        <dbReference type="EMBL" id="TDU26440.1"/>
    </source>
</evidence>
<dbReference type="GO" id="GO:0009252">
    <property type="term" value="P:peptidoglycan biosynthetic process"/>
    <property type="evidence" value="ECO:0007669"/>
    <property type="project" value="UniProtKB-UniRule"/>
</dbReference>
<evidence type="ECO:0000256" key="14">
    <source>
        <dbReference type="RuleBase" id="RU004135"/>
    </source>
</evidence>
<keyword evidence="13" id="KW-0547">Nucleotide-binding</keyword>
<feature type="binding site" evidence="13">
    <location>
        <position position="476"/>
    </location>
    <ligand>
        <name>meso-2,6-diaminopimelate</name>
        <dbReference type="ChEBI" id="CHEBI:57791"/>
    </ligand>
</feature>
<evidence type="ECO:0000256" key="9">
    <source>
        <dbReference type="ARBA" id="ARBA00072883"/>
    </source>
</evidence>
<dbReference type="SUPFAM" id="SSF53244">
    <property type="entry name" value="MurD-like peptide ligases, peptide-binding domain"/>
    <property type="match status" value="1"/>
</dbReference>
<dbReference type="EC" id="6.3.2.13" evidence="8 13"/>
<evidence type="ECO:0000256" key="11">
    <source>
        <dbReference type="ARBA" id="ARBA00076158"/>
    </source>
</evidence>
<dbReference type="GO" id="GO:0071555">
    <property type="term" value="P:cell wall organization"/>
    <property type="evidence" value="ECO:0007669"/>
    <property type="project" value="UniProtKB-KW"/>
</dbReference>
<evidence type="ECO:0000256" key="4">
    <source>
        <dbReference type="ARBA" id="ARBA00022984"/>
    </source>
</evidence>
<evidence type="ECO:0000256" key="1">
    <source>
        <dbReference type="ARBA" id="ARBA00005898"/>
    </source>
</evidence>
<comment type="caution">
    <text evidence="13">Lacks conserved residue(s) required for the propagation of feature annotation.</text>
</comment>
<dbReference type="PANTHER" id="PTHR23135:SF4">
    <property type="entry name" value="UDP-N-ACETYLMURAMOYL-L-ALANYL-D-GLUTAMATE--2,6-DIAMINOPIMELATE LIGASE MURE HOMOLOG, CHLOROPLASTIC"/>
    <property type="match status" value="1"/>
</dbReference>
<comment type="cofactor">
    <cofactor evidence="13">
        <name>Mg(2+)</name>
        <dbReference type="ChEBI" id="CHEBI:18420"/>
    </cofactor>
</comment>
<dbReference type="InterPro" id="IPR000713">
    <property type="entry name" value="Mur_ligase_N"/>
</dbReference>
<proteinExistence type="inferred from homology"/>
<feature type="modified residue" description="N6-carboxylysine" evidence="13">
    <location>
        <position position="225"/>
    </location>
</feature>
<dbReference type="GO" id="GO:0005524">
    <property type="term" value="F:ATP binding"/>
    <property type="evidence" value="ECO:0007669"/>
    <property type="project" value="UniProtKB-UniRule"/>
</dbReference>
<feature type="domain" description="Mur ligase central" evidence="17">
    <location>
        <begin position="114"/>
        <end position="322"/>
    </location>
</feature>
<dbReference type="Pfam" id="PF08245">
    <property type="entry name" value="Mur_ligase_M"/>
    <property type="match status" value="1"/>
</dbReference>
<dbReference type="GO" id="GO:0008765">
    <property type="term" value="F:UDP-N-acetylmuramoylalanyl-D-glutamate-2,6-diaminopimelate ligase activity"/>
    <property type="evidence" value="ECO:0007669"/>
    <property type="project" value="UniProtKB-UniRule"/>
</dbReference>
<dbReference type="SUPFAM" id="SSF63418">
    <property type="entry name" value="MurE/MurF N-terminal domain"/>
    <property type="match status" value="1"/>
</dbReference>
<keyword evidence="13" id="KW-0460">Magnesium</keyword>
<evidence type="ECO:0000313" key="19">
    <source>
        <dbReference type="Proteomes" id="UP000295341"/>
    </source>
</evidence>
<keyword evidence="2 13" id="KW-0132">Cell division</keyword>
<dbReference type="UniPathway" id="UPA00219"/>
<evidence type="ECO:0000256" key="12">
    <source>
        <dbReference type="ARBA" id="ARBA00081560"/>
    </source>
</evidence>
<evidence type="ECO:0000259" key="17">
    <source>
        <dbReference type="Pfam" id="PF08245"/>
    </source>
</evidence>